<proteinExistence type="inferred from homology"/>
<evidence type="ECO:0000313" key="5">
    <source>
        <dbReference type="EMBL" id="MBB6211349.1"/>
    </source>
</evidence>
<dbReference type="InterPro" id="IPR002347">
    <property type="entry name" value="SDR_fam"/>
</dbReference>
<sequence>MSKVVFITGATAGFGAACARRFAREGWSLVLTGRRADRLEALKAELSALVPVHGAVMDVRDAAQVQAVVDALPPDFAAVHTLVNNAGLALGLDPAQSASLSDWQTMIDTNITGMTICTRILLPRLIATAATPDGAGATVVNLGSIAGTYPYPGGNVYGATKAFVHQFSLNLRTDLHGTGVRVTCIEPGHSESEFSLVRFKGDADRAKALYAGTEPLRPDDIAETVFWAVSLPPHVNINRLEVMPVCQSSGPLRLHRAE</sequence>
<dbReference type="PRINTS" id="PR00081">
    <property type="entry name" value="GDHRDH"/>
</dbReference>
<dbReference type="FunFam" id="3.40.50.720:FF:000047">
    <property type="entry name" value="NADP-dependent L-serine/L-allo-threonine dehydrogenase"/>
    <property type="match status" value="1"/>
</dbReference>
<dbReference type="PROSITE" id="PS51257">
    <property type="entry name" value="PROKAR_LIPOPROTEIN"/>
    <property type="match status" value="1"/>
</dbReference>
<evidence type="ECO:0000259" key="4">
    <source>
        <dbReference type="SMART" id="SM00822"/>
    </source>
</evidence>
<evidence type="ECO:0000256" key="3">
    <source>
        <dbReference type="RuleBase" id="RU000363"/>
    </source>
</evidence>
<dbReference type="PROSITE" id="PS00061">
    <property type="entry name" value="ADH_SHORT"/>
    <property type="match status" value="1"/>
</dbReference>
<dbReference type="SMART" id="SM00822">
    <property type="entry name" value="PKS_KR"/>
    <property type="match status" value="1"/>
</dbReference>
<evidence type="ECO:0000256" key="2">
    <source>
        <dbReference type="ARBA" id="ARBA00023002"/>
    </source>
</evidence>
<dbReference type="InterPro" id="IPR020904">
    <property type="entry name" value="Sc_DH/Rdtase_CS"/>
</dbReference>
<gene>
    <name evidence="5" type="ORF">FHS48_002786</name>
</gene>
<dbReference type="CDD" id="cd05346">
    <property type="entry name" value="SDR_c5"/>
    <property type="match status" value="1"/>
</dbReference>
<keyword evidence="2" id="KW-0560">Oxidoreductase</keyword>
<feature type="domain" description="Ketoreductase" evidence="4">
    <location>
        <begin position="3"/>
        <end position="188"/>
    </location>
</feature>
<dbReference type="GO" id="GO:0016616">
    <property type="term" value="F:oxidoreductase activity, acting on the CH-OH group of donors, NAD or NADP as acceptor"/>
    <property type="evidence" value="ECO:0007669"/>
    <property type="project" value="UniProtKB-ARBA"/>
</dbReference>
<comment type="similarity">
    <text evidence="1 3">Belongs to the short-chain dehydrogenases/reductases (SDR) family.</text>
</comment>
<dbReference type="Gene3D" id="3.40.50.720">
    <property type="entry name" value="NAD(P)-binding Rossmann-like Domain"/>
    <property type="match status" value="1"/>
</dbReference>
<dbReference type="InterPro" id="IPR057326">
    <property type="entry name" value="KR_dom"/>
</dbReference>
<dbReference type="PANTHER" id="PTHR42901:SF1">
    <property type="entry name" value="ALCOHOL DEHYDROGENASE"/>
    <property type="match status" value="1"/>
</dbReference>
<protein>
    <submittedName>
        <fullName evidence="5">NADP-dependent 3-hydroxy acid dehydrogenase YdfG</fullName>
    </submittedName>
</protein>
<dbReference type="PANTHER" id="PTHR42901">
    <property type="entry name" value="ALCOHOL DEHYDROGENASE"/>
    <property type="match status" value="1"/>
</dbReference>
<organism evidence="5 6">
    <name type="scientific">Novispirillum itersonii</name>
    <name type="common">Aquaspirillum itersonii</name>
    <dbReference type="NCBI Taxonomy" id="189"/>
    <lineage>
        <taxon>Bacteria</taxon>
        <taxon>Pseudomonadati</taxon>
        <taxon>Pseudomonadota</taxon>
        <taxon>Alphaproteobacteria</taxon>
        <taxon>Rhodospirillales</taxon>
        <taxon>Novispirillaceae</taxon>
        <taxon>Novispirillum</taxon>
    </lineage>
</organism>
<dbReference type="RefSeq" id="WP_184264157.1">
    <property type="nucleotide sequence ID" value="NZ_JACIIX010000010.1"/>
</dbReference>
<dbReference type="AlphaFoldDB" id="A0A7W9ZJF5"/>
<dbReference type="Pfam" id="PF00106">
    <property type="entry name" value="adh_short"/>
    <property type="match status" value="1"/>
</dbReference>
<comment type="caution">
    <text evidence="5">The sequence shown here is derived from an EMBL/GenBank/DDBJ whole genome shotgun (WGS) entry which is preliminary data.</text>
</comment>
<dbReference type="PRINTS" id="PR00080">
    <property type="entry name" value="SDRFAMILY"/>
</dbReference>
<name>A0A7W9ZJF5_NOVIT</name>
<dbReference type="SUPFAM" id="SSF51735">
    <property type="entry name" value="NAD(P)-binding Rossmann-fold domains"/>
    <property type="match status" value="1"/>
</dbReference>
<evidence type="ECO:0000313" key="6">
    <source>
        <dbReference type="Proteomes" id="UP000544872"/>
    </source>
</evidence>
<dbReference type="InterPro" id="IPR036291">
    <property type="entry name" value="NAD(P)-bd_dom_sf"/>
</dbReference>
<evidence type="ECO:0000256" key="1">
    <source>
        <dbReference type="ARBA" id="ARBA00006484"/>
    </source>
</evidence>
<keyword evidence="6" id="KW-1185">Reference proteome</keyword>
<dbReference type="EMBL" id="JACIIX010000010">
    <property type="protein sequence ID" value="MBB6211349.1"/>
    <property type="molecule type" value="Genomic_DNA"/>
</dbReference>
<dbReference type="Proteomes" id="UP000544872">
    <property type="component" value="Unassembled WGS sequence"/>
</dbReference>
<accession>A0A7W9ZJF5</accession>
<reference evidence="5 6" key="1">
    <citation type="submission" date="2020-08" db="EMBL/GenBank/DDBJ databases">
        <title>Genomic Encyclopedia of Type Strains, Phase IV (KMG-IV): sequencing the most valuable type-strain genomes for metagenomic binning, comparative biology and taxonomic classification.</title>
        <authorList>
            <person name="Goeker M."/>
        </authorList>
    </citation>
    <scope>NUCLEOTIDE SEQUENCE [LARGE SCALE GENOMIC DNA]</scope>
    <source>
        <strain evidence="5 6">DSM 11590</strain>
    </source>
</reference>